<keyword evidence="5" id="KW-0479">Metal-binding</keyword>
<dbReference type="STRING" id="1640674.SAMN05216323_10419"/>
<evidence type="ECO:0000256" key="4">
    <source>
        <dbReference type="ARBA" id="ARBA00022691"/>
    </source>
</evidence>
<dbReference type="PROSITE" id="PS51918">
    <property type="entry name" value="RADICAL_SAM"/>
    <property type="match status" value="1"/>
</dbReference>
<dbReference type="InterPro" id="IPR034457">
    <property type="entry name" value="Organic_radical-activating"/>
</dbReference>
<dbReference type="InterPro" id="IPR058240">
    <property type="entry name" value="rSAM_sf"/>
</dbReference>
<evidence type="ECO:0000256" key="1">
    <source>
        <dbReference type="ARBA" id="ARBA00001966"/>
    </source>
</evidence>
<dbReference type="SFLD" id="SFLDS00029">
    <property type="entry name" value="Radical_SAM"/>
    <property type="match status" value="1"/>
</dbReference>
<dbReference type="NCBIfam" id="TIGR02494">
    <property type="entry name" value="PFLE_PFLC"/>
    <property type="match status" value="1"/>
</dbReference>
<evidence type="ECO:0000313" key="10">
    <source>
        <dbReference type="EMBL" id="SDC63346.1"/>
    </source>
</evidence>
<dbReference type="PROSITE" id="PS01087">
    <property type="entry name" value="RADICAL_ACTIVATING"/>
    <property type="match status" value="1"/>
</dbReference>
<keyword evidence="4" id="KW-0949">S-adenosyl-L-methionine</keyword>
<keyword evidence="10" id="KW-0670">Pyruvate</keyword>
<dbReference type="Gene3D" id="3.20.20.70">
    <property type="entry name" value="Aldolase class I"/>
    <property type="match status" value="1"/>
</dbReference>
<evidence type="ECO:0000259" key="9">
    <source>
        <dbReference type="PROSITE" id="PS51918"/>
    </source>
</evidence>
<accession>A0A1G6N7V2</accession>
<dbReference type="InterPro" id="IPR012839">
    <property type="entry name" value="Organic_radical_activase"/>
</dbReference>
<dbReference type="GO" id="GO:0016491">
    <property type="term" value="F:oxidoreductase activity"/>
    <property type="evidence" value="ECO:0007669"/>
    <property type="project" value="UniProtKB-KW"/>
</dbReference>
<comment type="cofactor">
    <cofactor evidence="1">
        <name>[4Fe-4S] cluster</name>
        <dbReference type="ChEBI" id="CHEBI:49883"/>
    </cofactor>
</comment>
<sequence>MQGLVFDMHRFSVHDGPGIRTTIFLKGCPLRCRWCHNPESRREMPEEVERIYRLEDREIKVKEVLGRFMSPAEVLVEALKDRAFYEESGGGVTISGGEPLQQVAFLVEILSLLKAEGIHTAVDTSGFAPNVAFQQIALLTDLFLYDLKHMDTVKHQSLTGVRNDMVLHNLRYLVKQGRRVVVRYPMIPGMNDDEENLVAMKNLFMELSALNELHILPYHSIANGKYQRMELENMMVGVTEPTCDWVEKVATRFKNIGLNVKIGG</sequence>
<dbReference type="PANTHER" id="PTHR30352">
    <property type="entry name" value="PYRUVATE FORMATE-LYASE-ACTIVATING ENZYME"/>
    <property type="match status" value="1"/>
</dbReference>
<name>A0A1G6N7V2_9BACT</name>
<evidence type="ECO:0000313" key="11">
    <source>
        <dbReference type="Proteomes" id="UP000199452"/>
    </source>
</evidence>
<keyword evidence="3" id="KW-0004">4Fe-4S</keyword>
<keyword evidence="6" id="KW-0560">Oxidoreductase</keyword>
<keyword evidence="7" id="KW-0408">Iron</keyword>
<dbReference type="GO" id="GO:0016829">
    <property type="term" value="F:lyase activity"/>
    <property type="evidence" value="ECO:0007669"/>
    <property type="project" value="UniProtKB-KW"/>
</dbReference>
<dbReference type="EMBL" id="FMYP01000041">
    <property type="protein sequence ID" value="SDC63346.1"/>
    <property type="molecule type" value="Genomic_DNA"/>
</dbReference>
<evidence type="ECO:0000256" key="3">
    <source>
        <dbReference type="ARBA" id="ARBA00022485"/>
    </source>
</evidence>
<evidence type="ECO:0000256" key="8">
    <source>
        <dbReference type="ARBA" id="ARBA00023014"/>
    </source>
</evidence>
<dbReference type="AlphaFoldDB" id="A0A1G6N7V2"/>
<evidence type="ECO:0000256" key="7">
    <source>
        <dbReference type="ARBA" id="ARBA00023004"/>
    </source>
</evidence>
<keyword evidence="10" id="KW-0456">Lyase</keyword>
<dbReference type="InterPro" id="IPR007197">
    <property type="entry name" value="rSAM"/>
</dbReference>
<proteinExistence type="inferred from homology"/>
<dbReference type="PIRSF" id="PIRSF000371">
    <property type="entry name" value="PFL_act_enz"/>
    <property type="match status" value="1"/>
</dbReference>
<evidence type="ECO:0000256" key="2">
    <source>
        <dbReference type="ARBA" id="ARBA00009777"/>
    </source>
</evidence>
<dbReference type="InterPro" id="IPR001989">
    <property type="entry name" value="Radical_activat_CS"/>
</dbReference>
<dbReference type="RefSeq" id="WP_092438979.1">
    <property type="nucleotide sequence ID" value="NZ_FMYP01000041.1"/>
</dbReference>
<gene>
    <name evidence="10" type="ORF">SAMN05216323_10419</name>
</gene>
<dbReference type="OrthoDB" id="9782387at2"/>
<evidence type="ECO:0000256" key="5">
    <source>
        <dbReference type="ARBA" id="ARBA00022723"/>
    </source>
</evidence>
<comment type="similarity">
    <text evidence="2">Belongs to the organic radical-activating enzymes family.</text>
</comment>
<dbReference type="InterPro" id="IPR013785">
    <property type="entry name" value="Aldolase_TIM"/>
</dbReference>
<keyword evidence="11" id="KW-1185">Reference proteome</keyword>
<protein>
    <submittedName>
        <fullName evidence="10">Pyruvate formate lyase activating enzyme</fullName>
    </submittedName>
</protein>
<dbReference type="GO" id="GO:0046872">
    <property type="term" value="F:metal ion binding"/>
    <property type="evidence" value="ECO:0007669"/>
    <property type="project" value="UniProtKB-KW"/>
</dbReference>
<dbReference type="SFLD" id="SFLDG01066">
    <property type="entry name" value="organic_radical-activating_enz"/>
    <property type="match status" value="1"/>
</dbReference>
<keyword evidence="8" id="KW-0411">Iron-sulfur</keyword>
<dbReference type="CDD" id="cd01335">
    <property type="entry name" value="Radical_SAM"/>
    <property type="match status" value="1"/>
</dbReference>
<dbReference type="Proteomes" id="UP000199452">
    <property type="component" value="Unassembled WGS sequence"/>
</dbReference>
<dbReference type="SUPFAM" id="SSF102114">
    <property type="entry name" value="Radical SAM enzymes"/>
    <property type="match status" value="1"/>
</dbReference>
<dbReference type="GO" id="GO:0051539">
    <property type="term" value="F:4 iron, 4 sulfur cluster binding"/>
    <property type="evidence" value="ECO:0007669"/>
    <property type="project" value="UniProtKB-KW"/>
</dbReference>
<feature type="domain" description="Radical SAM core" evidence="9">
    <location>
        <begin position="14"/>
        <end position="259"/>
    </location>
</feature>
<evidence type="ECO:0000256" key="6">
    <source>
        <dbReference type="ARBA" id="ARBA00023002"/>
    </source>
</evidence>
<dbReference type="Pfam" id="PF04055">
    <property type="entry name" value="Radical_SAM"/>
    <property type="match status" value="1"/>
</dbReference>
<organism evidence="10 11">
    <name type="scientific">Williamwhitmania taraxaci</name>
    <dbReference type="NCBI Taxonomy" id="1640674"/>
    <lineage>
        <taxon>Bacteria</taxon>
        <taxon>Pseudomonadati</taxon>
        <taxon>Bacteroidota</taxon>
        <taxon>Bacteroidia</taxon>
        <taxon>Bacteroidales</taxon>
        <taxon>Williamwhitmaniaceae</taxon>
        <taxon>Williamwhitmania</taxon>
    </lineage>
</organism>
<dbReference type="PANTHER" id="PTHR30352:SF4">
    <property type="entry name" value="PYRUVATE FORMATE-LYASE 2-ACTIVATING ENZYME"/>
    <property type="match status" value="1"/>
</dbReference>
<reference evidence="10 11" key="1">
    <citation type="submission" date="2016-09" db="EMBL/GenBank/DDBJ databases">
        <authorList>
            <person name="Capua I."/>
            <person name="De Benedictis P."/>
            <person name="Joannis T."/>
            <person name="Lombin L.H."/>
            <person name="Cattoli G."/>
        </authorList>
    </citation>
    <scope>NUCLEOTIDE SEQUENCE [LARGE SCALE GENOMIC DNA]</scope>
    <source>
        <strain evidence="10 11">A7P-90m</strain>
    </source>
</reference>